<keyword evidence="1" id="KW-1133">Transmembrane helix</keyword>
<dbReference type="EMBL" id="AUZX01008877">
    <property type="protein sequence ID" value="EQD54205.1"/>
    <property type="molecule type" value="Genomic_DNA"/>
</dbReference>
<feature type="non-terminal residue" evidence="2">
    <location>
        <position position="118"/>
    </location>
</feature>
<evidence type="ECO:0000256" key="1">
    <source>
        <dbReference type="SAM" id="Phobius"/>
    </source>
</evidence>
<evidence type="ECO:0000313" key="2">
    <source>
        <dbReference type="EMBL" id="EQD54205.1"/>
    </source>
</evidence>
<sequence length="118" mass="12638">MSGTSVFSVKSRNTIEGQITRLATASLALVISLLLLVYRSPRLLVLGLLPVLSGALAGVAAVSLMFGQVHGLTLGFGTTLIGEAVDYSIYFYLQRAGHRNPDHFWRTLWLGVSTSMAG</sequence>
<dbReference type="AlphaFoldDB" id="T1BJP3"/>
<comment type="caution">
    <text evidence="2">The sequence shown here is derived from an EMBL/GenBank/DDBJ whole genome shotgun (WGS) entry which is preliminary data.</text>
</comment>
<organism evidence="2">
    <name type="scientific">mine drainage metagenome</name>
    <dbReference type="NCBI Taxonomy" id="410659"/>
    <lineage>
        <taxon>unclassified sequences</taxon>
        <taxon>metagenomes</taxon>
        <taxon>ecological metagenomes</taxon>
    </lineage>
</organism>
<keyword evidence="1" id="KW-0472">Membrane</keyword>
<dbReference type="Gene3D" id="1.20.1640.10">
    <property type="entry name" value="Multidrug efflux transporter AcrB transmembrane domain"/>
    <property type="match status" value="1"/>
</dbReference>
<feature type="transmembrane region" description="Helical" evidence="1">
    <location>
        <begin position="45"/>
        <end position="66"/>
    </location>
</feature>
<reference evidence="2" key="1">
    <citation type="submission" date="2013-08" db="EMBL/GenBank/DDBJ databases">
        <authorList>
            <person name="Mendez C."/>
            <person name="Richter M."/>
            <person name="Ferrer M."/>
            <person name="Sanchez J."/>
        </authorList>
    </citation>
    <scope>NUCLEOTIDE SEQUENCE</scope>
</reference>
<gene>
    <name evidence="2" type="ORF">B1A_12254</name>
</gene>
<feature type="transmembrane region" description="Helical" evidence="1">
    <location>
        <begin position="72"/>
        <end position="93"/>
    </location>
</feature>
<protein>
    <submittedName>
        <fullName evidence="2">Membrane protein</fullName>
    </submittedName>
</protein>
<reference evidence="2" key="2">
    <citation type="journal article" date="2014" name="ISME J.">
        <title>Microbial stratification in low pH oxic and suboxic macroscopic growths along an acid mine drainage.</title>
        <authorList>
            <person name="Mendez-Garcia C."/>
            <person name="Mesa V."/>
            <person name="Sprenger R.R."/>
            <person name="Richter M."/>
            <person name="Diez M.S."/>
            <person name="Solano J."/>
            <person name="Bargiela R."/>
            <person name="Golyshina O.V."/>
            <person name="Manteca A."/>
            <person name="Ramos J.L."/>
            <person name="Gallego J.R."/>
            <person name="Llorente I."/>
            <person name="Martins Dos Santos V.A."/>
            <person name="Jensen O.N."/>
            <person name="Pelaez A.I."/>
            <person name="Sanchez J."/>
            <person name="Ferrer M."/>
        </authorList>
    </citation>
    <scope>NUCLEOTIDE SEQUENCE</scope>
</reference>
<proteinExistence type="predicted"/>
<keyword evidence="1" id="KW-0812">Transmembrane</keyword>
<name>T1BJP3_9ZZZZ</name>
<feature type="transmembrane region" description="Helical" evidence="1">
    <location>
        <begin position="20"/>
        <end position="38"/>
    </location>
</feature>
<accession>T1BJP3</accession>
<dbReference type="SUPFAM" id="SSF82866">
    <property type="entry name" value="Multidrug efflux transporter AcrB transmembrane domain"/>
    <property type="match status" value="1"/>
</dbReference>